<dbReference type="InterPro" id="IPR058709">
    <property type="entry name" value="BSH_RND-rel"/>
</dbReference>
<gene>
    <name evidence="4" type="ORF">Q428_08060</name>
</gene>
<evidence type="ECO:0000313" key="4">
    <source>
        <dbReference type="EMBL" id="EYE88441.1"/>
    </source>
</evidence>
<reference evidence="4 5" key="1">
    <citation type="journal article" date="2014" name="Genome Announc.">
        <title>Draft Genome Sequence of Fervidicella metallireducens Strain AeBT, an Iron-Reducing Thermoanaerobe from the Great Artesian Basin.</title>
        <authorList>
            <person name="Patel B.K."/>
        </authorList>
    </citation>
    <scope>NUCLEOTIDE SEQUENCE [LARGE SCALE GENOMIC DNA]</scope>
    <source>
        <strain evidence="4 5">AeB</strain>
    </source>
</reference>
<keyword evidence="1" id="KW-0812">Transmembrane</keyword>
<feature type="domain" description="RND related beta-barrel" evidence="2">
    <location>
        <begin position="138"/>
        <end position="207"/>
    </location>
</feature>
<organism evidence="4 5">
    <name type="scientific">Fervidicella metallireducens AeB</name>
    <dbReference type="NCBI Taxonomy" id="1403537"/>
    <lineage>
        <taxon>Bacteria</taxon>
        <taxon>Bacillati</taxon>
        <taxon>Bacillota</taxon>
        <taxon>Clostridia</taxon>
        <taxon>Eubacteriales</taxon>
        <taxon>Clostridiaceae</taxon>
        <taxon>Fervidicella</taxon>
    </lineage>
</organism>
<evidence type="ECO:0000313" key="5">
    <source>
        <dbReference type="Proteomes" id="UP000019681"/>
    </source>
</evidence>
<evidence type="ECO:0000256" key="1">
    <source>
        <dbReference type="SAM" id="Phobius"/>
    </source>
</evidence>
<dbReference type="InterPro" id="IPR058729">
    <property type="entry name" value="Beta-barrel_RND-rel"/>
</dbReference>
<feature type="domain" description="RND related barrel-sandwich hybrid" evidence="3">
    <location>
        <begin position="70"/>
        <end position="128"/>
    </location>
</feature>
<keyword evidence="5" id="KW-1185">Reference proteome</keyword>
<feature type="transmembrane region" description="Helical" evidence="1">
    <location>
        <begin position="6"/>
        <end position="27"/>
    </location>
</feature>
<evidence type="ECO:0000259" key="2">
    <source>
        <dbReference type="Pfam" id="PF26011"/>
    </source>
</evidence>
<dbReference type="Proteomes" id="UP000019681">
    <property type="component" value="Unassembled WGS sequence"/>
</dbReference>
<dbReference type="STRING" id="1403537.Q428_08060"/>
<sequence>MKKNKFIYRGFFPIFVLIFLIFSINFAGKHVKTEEVRYSTYEEKIQIDGFYFTQEYVVYNGKLDGFKLRYKNGERIAKDKEISNGINSPEAGMILYQIDGFENKYNLTNIAEISEEEIKKMKNNELSEGIKIVNNSTWYICVKVMPEDSGYFKRGMVKEISVNEKIYMAEVFRKVKNTDGDFIVFKLRSDFDILNLHRTFSGYIIKSRHKA</sequence>
<keyword evidence="1" id="KW-1133">Transmembrane helix</keyword>
<dbReference type="Pfam" id="PF26011">
    <property type="entry name" value="Beta-barrel_RND_rel"/>
    <property type="match status" value="1"/>
</dbReference>
<keyword evidence="1" id="KW-0472">Membrane</keyword>
<dbReference type="RefSeq" id="WP_035379746.1">
    <property type="nucleotide sequence ID" value="NZ_AZQP01000021.1"/>
</dbReference>
<accession>A0A017RV06</accession>
<comment type="caution">
    <text evidence="4">The sequence shown here is derived from an EMBL/GenBank/DDBJ whole genome shotgun (WGS) entry which is preliminary data.</text>
</comment>
<evidence type="ECO:0000259" key="3">
    <source>
        <dbReference type="Pfam" id="PF26018"/>
    </source>
</evidence>
<dbReference type="OrthoDB" id="1954519at2"/>
<protein>
    <submittedName>
        <fullName evidence="4">Uncharacterized protein</fullName>
    </submittedName>
</protein>
<dbReference type="AlphaFoldDB" id="A0A017RV06"/>
<name>A0A017RV06_9CLOT</name>
<proteinExistence type="predicted"/>
<dbReference type="Pfam" id="PF26018">
    <property type="entry name" value="BSH_RND_rel"/>
    <property type="match status" value="1"/>
</dbReference>
<dbReference type="EMBL" id="AZQP01000021">
    <property type="protein sequence ID" value="EYE88441.1"/>
    <property type="molecule type" value="Genomic_DNA"/>
</dbReference>